<feature type="transmembrane region" description="Helical" evidence="6">
    <location>
        <begin position="7"/>
        <end position="26"/>
    </location>
</feature>
<feature type="domain" description="EamA" evidence="7">
    <location>
        <begin position="152"/>
        <end position="283"/>
    </location>
</feature>
<dbReference type="GO" id="GO:0005886">
    <property type="term" value="C:plasma membrane"/>
    <property type="evidence" value="ECO:0007669"/>
    <property type="project" value="UniProtKB-SubCell"/>
</dbReference>
<feature type="transmembrane region" description="Helical" evidence="6">
    <location>
        <begin position="122"/>
        <end position="142"/>
    </location>
</feature>
<keyword evidence="4 6" id="KW-1133">Transmembrane helix</keyword>
<dbReference type="InterPro" id="IPR051258">
    <property type="entry name" value="Diverse_Substrate_Transporter"/>
</dbReference>
<dbReference type="EMBL" id="CP015093">
    <property type="protein sequence ID" value="APZ54603.1"/>
    <property type="molecule type" value="Genomic_DNA"/>
</dbReference>
<feature type="domain" description="EamA" evidence="7">
    <location>
        <begin position="11"/>
        <end position="139"/>
    </location>
</feature>
<reference evidence="8 9" key="1">
    <citation type="submission" date="2016-04" db="EMBL/GenBank/DDBJ databases">
        <title>Deep-sea bacteria in the southern Pacific.</title>
        <authorList>
            <person name="Tang K."/>
        </authorList>
    </citation>
    <scope>NUCLEOTIDE SEQUENCE [LARGE SCALE GENOMIC DNA]</scope>
    <source>
        <strain evidence="8 9">JLT2014</strain>
    </source>
</reference>
<name>A0A1P8UYY4_9RHOB</name>
<feature type="transmembrane region" description="Helical" evidence="6">
    <location>
        <begin position="179"/>
        <end position="200"/>
    </location>
</feature>
<dbReference type="Proteomes" id="UP000187059">
    <property type="component" value="Chromosome"/>
</dbReference>
<evidence type="ECO:0000256" key="6">
    <source>
        <dbReference type="SAM" id="Phobius"/>
    </source>
</evidence>
<dbReference type="STRING" id="1250539.Ga0080574_TMP4269"/>
<gene>
    <name evidence="8" type="ORF">Ga0080574_TMP4269</name>
</gene>
<dbReference type="SUPFAM" id="SSF103481">
    <property type="entry name" value="Multidrug resistance efflux transporter EmrE"/>
    <property type="match status" value="2"/>
</dbReference>
<evidence type="ECO:0000256" key="3">
    <source>
        <dbReference type="ARBA" id="ARBA00022692"/>
    </source>
</evidence>
<sequence>MSQDRIVLIATLIVAVTGVLWGVYWLPVRAMVARGLPGAWGTVLATSVACLALSPFVLWRWRDVLRAGPVALGSIALGGAAFTLYSIGLVYGRVAIIILLYFLTPVWSTLIGRYVMGWHTPALRVVAIGLGILGLVVMLSAGGEAPLPRGAGEWMALIAGVMWALGTTGIRARSTLGPGPATCVFAAGATVTGLVLAPFFDPWPAGLSLWGDAGLIGLGLVTGIVWWGLSLAMLMWATLRLDPARVGILMQTEVLVGALSAALLAGEHLHPLEIAGGALVVAAGLLEVWPVRRRARAL</sequence>
<dbReference type="InterPro" id="IPR037185">
    <property type="entry name" value="EmrE-like"/>
</dbReference>
<dbReference type="PANTHER" id="PTHR42920">
    <property type="entry name" value="OS03G0707200 PROTEIN-RELATED"/>
    <property type="match status" value="1"/>
</dbReference>
<accession>A0A1P8UYY4</accession>
<evidence type="ECO:0000313" key="8">
    <source>
        <dbReference type="EMBL" id="APZ54603.1"/>
    </source>
</evidence>
<feature type="transmembrane region" description="Helical" evidence="6">
    <location>
        <begin position="272"/>
        <end position="291"/>
    </location>
</feature>
<dbReference type="InterPro" id="IPR000620">
    <property type="entry name" value="EamA_dom"/>
</dbReference>
<feature type="transmembrane region" description="Helical" evidence="6">
    <location>
        <begin position="38"/>
        <end position="58"/>
    </location>
</feature>
<dbReference type="RefSeq" id="WP_076704340.1">
    <property type="nucleotide sequence ID" value="NZ_CP015093.1"/>
</dbReference>
<comment type="subcellular location">
    <subcellularLocation>
        <location evidence="1">Cell membrane</location>
        <topology evidence="1">Multi-pass membrane protein</topology>
    </subcellularLocation>
</comment>
<keyword evidence="2" id="KW-1003">Cell membrane</keyword>
<keyword evidence="3 6" id="KW-0812">Transmembrane</keyword>
<feature type="transmembrane region" description="Helical" evidence="6">
    <location>
        <begin position="154"/>
        <end position="172"/>
    </location>
</feature>
<keyword evidence="5 6" id="KW-0472">Membrane</keyword>
<dbReference type="OrthoDB" id="7340103at2"/>
<evidence type="ECO:0000259" key="7">
    <source>
        <dbReference type="Pfam" id="PF00892"/>
    </source>
</evidence>
<feature type="transmembrane region" description="Helical" evidence="6">
    <location>
        <begin position="246"/>
        <end position="266"/>
    </location>
</feature>
<evidence type="ECO:0000313" key="9">
    <source>
        <dbReference type="Proteomes" id="UP000187059"/>
    </source>
</evidence>
<dbReference type="KEGG" id="paby:Ga0080574_TMP4269"/>
<proteinExistence type="predicted"/>
<organism evidence="8 9">
    <name type="scientific">Salipiger abyssi</name>
    <dbReference type="NCBI Taxonomy" id="1250539"/>
    <lineage>
        <taxon>Bacteria</taxon>
        <taxon>Pseudomonadati</taxon>
        <taxon>Pseudomonadota</taxon>
        <taxon>Alphaproteobacteria</taxon>
        <taxon>Rhodobacterales</taxon>
        <taxon>Roseobacteraceae</taxon>
        <taxon>Salipiger</taxon>
    </lineage>
</organism>
<evidence type="ECO:0000256" key="2">
    <source>
        <dbReference type="ARBA" id="ARBA00022475"/>
    </source>
</evidence>
<dbReference type="Pfam" id="PF00892">
    <property type="entry name" value="EamA"/>
    <property type="match status" value="2"/>
</dbReference>
<feature type="transmembrane region" description="Helical" evidence="6">
    <location>
        <begin position="94"/>
        <end position="115"/>
    </location>
</feature>
<dbReference type="AlphaFoldDB" id="A0A1P8UYY4"/>
<feature type="transmembrane region" description="Helical" evidence="6">
    <location>
        <begin position="215"/>
        <end position="239"/>
    </location>
</feature>
<evidence type="ECO:0000256" key="5">
    <source>
        <dbReference type="ARBA" id="ARBA00023136"/>
    </source>
</evidence>
<dbReference type="PANTHER" id="PTHR42920:SF5">
    <property type="entry name" value="EAMA DOMAIN-CONTAINING PROTEIN"/>
    <property type="match status" value="1"/>
</dbReference>
<protein>
    <submittedName>
        <fullName evidence="8">EamA-like transporter family protein</fullName>
    </submittedName>
</protein>
<evidence type="ECO:0000256" key="4">
    <source>
        <dbReference type="ARBA" id="ARBA00022989"/>
    </source>
</evidence>
<feature type="transmembrane region" description="Helical" evidence="6">
    <location>
        <begin position="70"/>
        <end position="88"/>
    </location>
</feature>
<keyword evidence="9" id="KW-1185">Reference proteome</keyword>
<evidence type="ECO:0000256" key="1">
    <source>
        <dbReference type="ARBA" id="ARBA00004651"/>
    </source>
</evidence>